<reference evidence="1" key="2">
    <citation type="submission" date="2020-11" db="EMBL/GenBank/DDBJ databases">
        <authorList>
            <person name="McCartney M.A."/>
            <person name="Auch B."/>
            <person name="Kono T."/>
            <person name="Mallez S."/>
            <person name="Becker A."/>
            <person name="Gohl D.M."/>
            <person name="Silverstein K.A.T."/>
            <person name="Koren S."/>
            <person name="Bechman K.B."/>
            <person name="Herman A."/>
            <person name="Abrahante J.E."/>
            <person name="Garbe J."/>
        </authorList>
    </citation>
    <scope>NUCLEOTIDE SEQUENCE</scope>
    <source>
        <strain evidence="1">Duluth1</strain>
        <tissue evidence="1">Whole animal</tissue>
    </source>
</reference>
<dbReference type="EMBL" id="JAIWYP010000009">
    <property type="protein sequence ID" value="KAH3777576.1"/>
    <property type="molecule type" value="Genomic_DNA"/>
</dbReference>
<evidence type="ECO:0008006" key="3">
    <source>
        <dbReference type="Google" id="ProtNLM"/>
    </source>
</evidence>
<keyword evidence="2" id="KW-1185">Reference proteome</keyword>
<organism evidence="1 2">
    <name type="scientific">Dreissena polymorpha</name>
    <name type="common">Zebra mussel</name>
    <name type="synonym">Mytilus polymorpha</name>
    <dbReference type="NCBI Taxonomy" id="45954"/>
    <lineage>
        <taxon>Eukaryota</taxon>
        <taxon>Metazoa</taxon>
        <taxon>Spiralia</taxon>
        <taxon>Lophotrochozoa</taxon>
        <taxon>Mollusca</taxon>
        <taxon>Bivalvia</taxon>
        <taxon>Autobranchia</taxon>
        <taxon>Heteroconchia</taxon>
        <taxon>Euheterodonta</taxon>
        <taxon>Imparidentia</taxon>
        <taxon>Neoheterodontei</taxon>
        <taxon>Myida</taxon>
        <taxon>Dreissenoidea</taxon>
        <taxon>Dreissenidae</taxon>
        <taxon>Dreissena</taxon>
    </lineage>
</organism>
<gene>
    <name evidence="1" type="ORF">DPMN_179024</name>
</gene>
<sequence>MCVVVDGEKSHHVTVGSGVPQGTVLGSLLFLCHINDLPERVKSQITLSQMTVSSTDP</sequence>
<comment type="caution">
    <text evidence="1">The sequence shown here is derived from an EMBL/GenBank/DDBJ whole genome shotgun (WGS) entry which is preliminary data.</text>
</comment>
<evidence type="ECO:0000313" key="1">
    <source>
        <dbReference type="EMBL" id="KAH3777576.1"/>
    </source>
</evidence>
<proteinExistence type="predicted"/>
<evidence type="ECO:0000313" key="2">
    <source>
        <dbReference type="Proteomes" id="UP000828390"/>
    </source>
</evidence>
<reference evidence="1" key="1">
    <citation type="journal article" date="2019" name="bioRxiv">
        <title>The Genome of the Zebra Mussel, Dreissena polymorpha: A Resource for Invasive Species Research.</title>
        <authorList>
            <person name="McCartney M.A."/>
            <person name="Auch B."/>
            <person name="Kono T."/>
            <person name="Mallez S."/>
            <person name="Zhang Y."/>
            <person name="Obille A."/>
            <person name="Becker A."/>
            <person name="Abrahante J.E."/>
            <person name="Garbe J."/>
            <person name="Badalamenti J.P."/>
            <person name="Herman A."/>
            <person name="Mangelson H."/>
            <person name="Liachko I."/>
            <person name="Sullivan S."/>
            <person name="Sone E.D."/>
            <person name="Koren S."/>
            <person name="Silverstein K.A.T."/>
            <person name="Beckman K.B."/>
            <person name="Gohl D.M."/>
        </authorList>
    </citation>
    <scope>NUCLEOTIDE SEQUENCE</scope>
    <source>
        <strain evidence="1">Duluth1</strain>
        <tissue evidence="1">Whole animal</tissue>
    </source>
</reference>
<name>A0A9D4IJ69_DREPO</name>
<dbReference type="AlphaFoldDB" id="A0A9D4IJ69"/>
<accession>A0A9D4IJ69</accession>
<protein>
    <recommendedName>
        <fullName evidence="3">Reverse transcriptase domain-containing protein</fullName>
    </recommendedName>
</protein>
<dbReference type="Proteomes" id="UP000828390">
    <property type="component" value="Unassembled WGS sequence"/>
</dbReference>